<dbReference type="InterPro" id="IPR017871">
    <property type="entry name" value="ABC_transporter-like_CS"/>
</dbReference>
<sequence>MNTTISEIPDRFAIQTTALTRQFGRLTAVDHIALKVRYGEIFGLLGANGAGKSTMIKMLTTLLPPTSGSAEVGGFDIVQSPSEVRRRIGYVSQLLSADGALTGFENLQLSARLYGLSKPEGKDRIRDALNFMGLTDSATKLVRTYSGGMIRRLELAQAMLHRPAILFLDEPTIGLDPVARHTVWDRLLDLRHHYGMTVLITTHDMEEAEMLCDNIAILHTGKVSVMGKPDELRASISQDATMDDVFAHYAGGAIHENGMFGDVARIRRTAQRLG</sequence>
<dbReference type="SUPFAM" id="SSF52540">
    <property type="entry name" value="P-loop containing nucleoside triphosphate hydrolases"/>
    <property type="match status" value="1"/>
</dbReference>
<dbReference type="AlphaFoldDB" id="E6QQD5"/>
<dbReference type="InterPro" id="IPR003593">
    <property type="entry name" value="AAA+_ATPase"/>
</dbReference>
<dbReference type="InterPro" id="IPR003439">
    <property type="entry name" value="ABC_transporter-like_ATP-bd"/>
</dbReference>
<keyword evidence="1" id="KW-0547">Nucleotide-binding</keyword>
<organism evidence="4">
    <name type="scientific">mine drainage metagenome</name>
    <dbReference type="NCBI Taxonomy" id="410659"/>
    <lineage>
        <taxon>unclassified sequences</taxon>
        <taxon>metagenomes</taxon>
        <taxon>ecological metagenomes</taxon>
    </lineage>
</organism>
<dbReference type="SMART" id="SM00382">
    <property type="entry name" value="AAA"/>
    <property type="match status" value="1"/>
</dbReference>
<name>E6QQD5_9ZZZZ</name>
<comment type="caution">
    <text evidence="4">The sequence shown here is derived from an EMBL/GenBank/DDBJ whole genome shotgun (WGS) entry which is preliminary data.</text>
</comment>
<keyword evidence="2 4" id="KW-0067">ATP-binding</keyword>
<dbReference type="EMBL" id="CABR01000032">
    <property type="protein sequence ID" value="CBI09456.1"/>
    <property type="molecule type" value="Genomic_DNA"/>
</dbReference>
<dbReference type="PROSITE" id="PS00211">
    <property type="entry name" value="ABC_TRANSPORTER_1"/>
    <property type="match status" value="1"/>
</dbReference>
<dbReference type="PROSITE" id="PS50893">
    <property type="entry name" value="ABC_TRANSPORTER_2"/>
    <property type="match status" value="1"/>
</dbReference>
<proteinExistence type="predicted"/>
<protein>
    <submittedName>
        <fullName evidence="4">Putative Fe(3+) ABC transport system,ATP-binding protein</fullName>
        <ecNumber evidence="4">3.6.3.30</ecNumber>
    </submittedName>
</protein>
<evidence type="ECO:0000259" key="3">
    <source>
        <dbReference type="PROSITE" id="PS50893"/>
    </source>
</evidence>
<dbReference type="Gene3D" id="3.40.50.300">
    <property type="entry name" value="P-loop containing nucleotide triphosphate hydrolases"/>
    <property type="match status" value="1"/>
</dbReference>
<evidence type="ECO:0000256" key="1">
    <source>
        <dbReference type="ARBA" id="ARBA00022741"/>
    </source>
</evidence>
<feature type="domain" description="ABC transporter" evidence="3">
    <location>
        <begin position="14"/>
        <end position="245"/>
    </location>
</feature>
<dbReference type="Pfam" id="PF00005">
    <property type="entry name" value="ABC_tran"/>
    <property type="match status" value="1"/>
</dbReference>
<evidence type="ECO:0000256" key="2">
    <source>
        <dbReference type="ARBA" id="ARBA00022840"/>
    </source>
</evidence>
<dbReference type="PANTHER" id="PTHR43582">
    <property type="entry name" value="LINEARMYCIN RESISTANCE ATP-BINDING PROTEIN LNRL"/>
    <property type="match status" value="1"/>
</dbReference>
<dbReference type="GO" id="GO:0016887">
    <property type="term" value="F:ATP hydrolysis activity"/>
    <property type="evidence" value="ECO:0007669"/>
    <property type="project" value="InterPro"/>
</dbReference>
<dbReference type="InterPro" id="IPR027417">
    <property type="entry name" value="P-loop_NTPase"/>
</dbReference>
<dbReference type="GO" id="GO:0005524">
    <property type="term" value="F:ATP binding"/>
    <property type="evidence" value="ECO:0007669"/>
    <property type="project" value="UniProtKB-KW"/>
</dbReference>
<dbReference type="EC" id="3.6.3.30" evidence="4"/>
<keyword evidence="4" id="KW-0378">Hydrolase</keyword>
<dbReference type="PANTHER" id="PTHR43582:SF2">
    <property type="entry name" value="LINEARMYCIN RESISTANCE ATP-BINDING PROTEIN LNRL"/>
    <property type="match status" value="1"/>
</dbReference>
<gene>
    <name evidence="4" type="ORF">CARN7_0184</name>
</gene>
<accession>E6QQD5</accession>
<reference evidence="4" key="1">
    <citation type="submission" date="2009-10" db="EMBL/GenBank/DDBJ databases">
        <title>Diversity of trophic interactions inside an arsenic-rich microbial ecosystem.</title>
        <authorList>
            <person name="Bertin P.N."/>
            <person name="Heinrich-Salmeron A."/>
            <person name="Pelletier E."/>
            <person name="Goulhen-Chollet F."/>
            <person name="Arsene-Ploetze F."/>
            <person name="Gallien S."/>
            <person name="Calteau A."/>
            <person name="Vallenet D."/>
            <person name="Casiot C."/>
            <person name="Chane-Woon-Ming B."/>
            <person name="Giloteaux L."/>
            <person name="Barakat M."/>
            <person name="Bonnefoy V."/>
            <person name="Bruneel O."/>
            <person name="Chandler M."/>
            <person name="Cleiss J."/>
            <person name="Duran R."/>
            <person name="Elbaz-Poulichet F."/>
            <person name="Fonknechten N."/>
            <person name="Lauga B."/>
            <person name="Mornico D."/>
            <person name="Ortet P."/>
            <person name="Schaeffer C."/>
            <person name="Siguier P."/>
            <person name="Alexander Thil Smith A."/>
            <person name="Van Dorsselaer A."/>
            <person name="Weissenbach J."/>
            <person name="Medigue C."/>
            <person name="Le Paslier D."/>
        </authorList>
    </citation>
    <scope>NUCLEOTIDE SEQUENCE</scope>
</reference>
<evidence type="ECO:0000313" key="4">
    <source>
        <dbReference type="EMBL" id="CBI09456.1"/>
    </source>
</evidence>